<keyword evidence="3" id="KW-1185">Reference proteome</keyword>
<reference evidence="1" key="1">
    <citation type="submission" date="2017-05" db="EMBL/GenBank/DDBJ databases">
        <title>The Genome Sequence of Enterococcus sp. 9E7_DIV0242.</title>
        <authorList>
            <consortium name="The Broad Institute Genomics Platform"/>
            <consortium name="The Broad Institute Genomic Center for Infectious Diseases"/>
            <person name="Earl A."/>
            <person name="Manson A."/>
            <person name="Schwartman J."/>
            <person name="Gilmore M."/>
            <person name="Abouelleil A."/>
            <person name="Cao P."/>
            <person name="Chapman S."/>
            <person name="Cusick C."/>
            <person name="Shea T."/>
            <person name="Young S."/>
            <person name="Neafsey D."/>
            <person name="Nusbaum C."/>
            <person name="Birren B."/>
        </authorList>
    </citation>
    <scope>NUCLEOTIDE SEQUENCE [LARGE SCALE GENOMIC DNA]</scope>
    <source>
        <strain evidence="1">9E7_DIV0242</strain>
    </source>
</reference>
<evidence type="ECO:0000313" key="2">
    <source>
        <dbReference type="EMBL" id="WYJ90200.1"/>
    </source>
</evidence>
<reference evidence="2" key="2">
    <citation type="submission" date="2017-05" db="EMBL/GenBank/DDBJ databases">
        <authorList>
            <consortium name="The Broad Institute Genomics Platform"/>
            <consortium name="The Broad Institute Genomic Center for Infectious Diseases"/>
            <person name="Earl A."/>
            <person name="Manson A."/>
            <person name="Schwartman J."/>
            <person name="Gilmore M."/>
            <person name="Abouelleil A."/>
            <person name="Cao P."/>
            <person name="Chapman S."/>
            <person name="Cusick C."/>
            <person name="Shea T."/>
            <person name="Young S."/>
            <person name="Neafsey D."/>
            <person name="Nusbaum C."/>
            <person name="Birren B."/>
        </authorList>
    </citation>
    <scope>NUCLEOTIDE SEQUENCE</scope>
    <source>
        <strain evidence="2">9E7_DIV0242</strain>
    </source>
</reference>
<gene>
    <name evidence="2" type="ORF">A5888_001928</name>
    <name evidence="1" type="ORF">A5888_002887</name>
</gene>
<dbReference type="EMBL" id="NGMM01000005">
    <property type="protein sequence ID" value="OTP13409.1"/>
    <property type="molecule type" value="Genomic_DNA"/>
</dbReference>
<reference evidence="2" key="3">
    <citation type="submission" date="2024-03" db="EMBL/GenBank/DDBJ databases">
        <title>The Genome Sequence of Enterococcus sp. DIV0242b.</title>
        <authorList>
            <consortium name="The Broad Institute Genomics Platform"/>
            <consortium name="The Broad Institute Microbial Omics Core"/>
            <consortium name="The Broad Institute Genomic Center for Infectious Diseases"/>
            <person name="Earl A."/>
            <person name="Manson A."/>
            <person name="Gilmore M."/>
            <person name="Schwartman J."/>
            <person name="Shea T."/>
            <person name="Abouelleil A."/>
            <person name="Cao P."/>
            <person name="Chapman S."/>
            <person name="Cusick C."/>
            <person name="Young S."/>
            <person name="Neafsey D."/>
            <person name="Nusbaum C."/>
            <person name="Birren B."/>
        </authorList>
    </citation>
    <scope>NUCLEOTIDE SEQUENCE</scope>
    <source>
        <strain evidence="2">9E7_DIV0242</strain>
    </source>
</reference>
<proteinExistence type="predicted"/>
<evidence type="ECO:0000313" key="1">
    <source>
        <dbReference type="EMBL" id="OTP13409.1"/>
    </source>
</evidence>
<evidence type="ECO:0000313" key="3">
    <source>
        <dbReference type="Proteomes" id="UP000195141"/>
    </source>
</evidence>
<dbReference type="Proteomes" id="UP000195141">
    <property type="component" value="Chromosome"/>
</dbReference>
<name>A0A242K331_9ENTE</name>
<protein>
    <submittedName>
        <fullName evidence="1">Uncharacterized protein</fullName>
    </submittedName>
</protein>
<accession>A0A242K331</accession>
<dbReference type="EMBL" id="CP147247">
    <property type="protein sequence ID" value="WYJ90200.1"/>
    <property type="molecule type" value="Genomic_DNA"/>
</dbReference>
<sequence>MNHYTLTITTGSLNNPKLLEFECNTFVEFKRKLLKRFGNIQGTNKAMKEKNRVKQGIKQATCVEDVIDVFFDASYWHLDLRVKNKSQTRLPTSPAIK</sequence>
<organism evidence="1">
    <name type="scientific">Candidatus Enterococcus clewellii</name>
    <dbReference type="NCBI Taxonomy" id="1834193"/>
    <lineage>
        <taxon>Bacteria</taxon>
        <taxon>Bacillati</taxon>
        <taxon>Bacillota</taxon>
        <taxon>Bacilli</taxon>
        <taxon>Lactobacillales</taxon>
        <taxon>Enterococcaceae</taxon>
        <taxon>Enterococcus</taxon>
    </lineage>
</organism>
<dbReference type="RefSeq" id="WP_212647216.1">
    <property type="nucleotide sequence ID" value="NZ_CP147247.1"/>
</dbReference>
<dbReference type="AlphaFoldDB" id="A0A242K331"/>